<keyword evidence="9 11" id="KW-0862">Zinc</keyword>
<dbReference type="Proteomes" id="UP000481861">
    <property type="component" value="Unassembled WGS sequence"/>
</dbReference>
<keyword evidence="6 11" id="KW-0479">Metal-binding</keyword>
<keyword evidence="7" id="KW-0732">Signal</keyword>
<evidence type="ECO:0000256" key="2">
    <source>
        <dbReference type="ARBA" id="ARBA00004613"/>
    </source>
</evidence>
<organism evidence="14 15">
    <name type="scientific">Massariosphaeria phaeospora</name>
    <dbReference type="NCBI Taxonomy" id="100035"/>
    <lineage>
        <taxon>Eukaryota</taxon>
        <taxon>Fungi</taxon>
        <taxon>Dikarya</taxon>
        <taxon>Ascomycota</taxon>
        <taxon>Pezizomycotina</taxon>
        <taxon>Dothideomycetes</taxon>
        <taxon>Pleosporomycetidae</taxon>
        <taxon>Pleosporales</taxon>
        <taxon>Pleosporales incertae sedis</taxon>
        <taxon>Massariosphaeria</taxon>
    </lineage>
</organism>
<keyword evidence="4" id="KW-0964">Secreted</keyword>
<evidence type="ECO:0000256" key="5">
    <source>
        <dbReference type="ARBA" id="ARBA00022670"/>
    </source>
</evidence>
<comment type="caution">
    <text evidence="14">The sequence shown here is derived from an EMBL/GenBank/DDBJ whole genome shotgun (WGS) entry which is preliminary data.</text>
</comment>
<gene>
    <name evidence="14" type="ORF">BDV95DRAFT_484828</name>
</gene>
<comment type="similarity">
    <text evidence="3">Belongs to the peptidase M28 family. M28B subfamily.</text>
</comment>
<dbReference type="InterPro" id="IPR007484">
    <property type="entry name" value="Peptidase_M28"/>
</dbReference>
<dbReference type="AlphaFoldDB" id="A0A7C8MB62"/>
<evidence type="ECO:0000313" key="15">
    <source>
        <dbReference type="Proteomes" id="UP000481861"/>
    </source>
</evidence>
<dbReference type="GO" id="GO:0006508">
    <property type="term" value="P:proteolysis"/>
    <property type="evidence" value="ECO:0007669"/>
    <property type="project" value="UniProtKB-KW"/>
</dbReference>
<dbReference type="EC" id="3.4.-.-" evidence="11"/>
<dbReference type="InterPro" id="IPR046450">
    <property type="entry name" value="PA_dom_sf"/>
</dbReference>
<keyword evidence="5 11" id="KW-0645">Protease</keyword>
<comment type="cofactor">
    <cofactor evidence="1">
        <name>Zn(2+)</name>
        <dbReference type="ChEBI" id="CHEBI:29105"/>
    </cofactor>
</comment>
<evidence type="ECO:0000256" key="11">
    <source>
        <dbReference type="RuleBase" id="RU361240"/>
    </source>
</evidence>
<keyword evidence="10" id="KW-0325">Glycoprotein</keyword>
<dbReference type="PANTHER" id="PTHR12147:SF26">
    <property type="entry name" value="PEPTIDASE M28 DOMAIN-CONTAINING PROTEIN"/>
    <property type="match status" value="1"/>
</dbReference>
<evidence type="ECO:0000256" key="3">
    <source>
        <dbReference type="ARBA" id="ARBA00005634"/>
    </source>
</evidence>
<dbReference type="OrthoDB" id="10013407at2759"/>
<dbReference type="Gene3D" id="3.40.630.10">
    <property type="entry name" value="Zn peptidases"/>
    <property type="match status" value="1"/>
</dbReference>
<dbReference type="PANTHER" id="PTHR12147">
    <property type="entry name" value="METALLOPEPTIDASE M28 FAMILY MEMBER"/>
    <property type="match status" value="1"/>
</dbReference>
<proteinExistence type="inferred from homology"/>
<evidence type="ECO:0000256" key="6">
    <source>
        <dbReference type="ARBA" id="ARBA00022723"/>
    </source>
</evidence>
<dbReference type="GO" id="GO:0008235">
    <property type="term" value="F:metalloexopeptidase activity"/>
    <property type="evidence" value="ECO:0007669"/>
    <property type="project" value="InterPro"/>
</dbReference>
<dbReference type="Gene3D" id="3.50.30.30">
    <property type="match status" value="1"/>
</dbReference>
<evidence type="ECO:0000256" key="9">
    <source>
        <dbReference type="ARBA" id="ARBA00022833"/>
    </source>
</evidence>
<evidence type="ECO:0000259" key="12">
    <source>
        <dbReference type="Pfam" id="PF02225"/>
    </source>
</evidence>
<evidence type="ECO:0000313" key="14">
    <source>
        <dbReference type="EMBL" id="KAF2875980.1"/>
    </source>
</evidence>
<feature type="domain" description="Peptidase M28" evidence="13">
    <location>
        <begin position="226"/>
        <end position="452"/>
    </location>
</feature>
<dbReference type="InterPro" id="IPR045175">
    <property type="entry name" value="M28_fam"/>
</dbReference>
<protein>
    <recommendedName>
        <fullName evidence="11">Peptide hydrolase</fullName>
        <ecNumber evidence="11">3.4.-.-</ecNumber>
    </recommendedName>
</protein>
<feature type="non-terminal residue" evidence="14">
    <location>
        <position position="1"/>
    </location>
</feature>
<dbReference type="EMBL" id="JAADJZ010000004">
    <property type="protein sequence ID" value="KAF2875980.1"/>
    <property type="molecule type" value="Genomic_DNA"/>
</dbReference>
<evidence type="ECO:0000256" key="8">
    <source>
        <dbReference type="ARBA" id="ARBA00022801"/>
    </source>
</evidence>
<dbReference type="GO" id="GO:0005576">
    <property type="term" value="C:extracellular region"/>
    <property type="evidence" value="ECO:0007669"/>
    <property type="project" value="UniProtKB-SubCell"/>
</dbReference>
<sequence length="504" mass="54253">KLLADITETALIAGAKTLQEFADASNDPFDGTKNRLGGGEGHMATLAYLKKELESVGDYYDIDISQKVDVDVVLVAEGSLTLDGKDQKVLPFQYSPSSPAAGVEGEVVVVKNYGCELTDFPAEVKGKIALIERNRKCDFGMKCTNAGKAGAKGAIMYNNEPGQLKQAVLGPWDKYDTEKTGKTPYVPAISVSQEQGVEIKEKIAAGGKVKAVIKTKGEMTKRSSHNVVATSKCGSRDSVVVLGGHTDSVKEGPGINDNGSGIIALLETAKALSKYNLKNAVRFGFWTAEETDLMGSDAYIGATPEAELKAIRAYLNFDMIASPNGVHGVYDADLDDFKPIERWPVPPGSAPIEKFFQDFFRKYHKETHGKDEKYHAGAELDANSDYEPFRELMTIPIGGLDSGRDKKKTEAEAKLFGGTAGVAYDKNYHGKGDNFANLDKKAFVVNAKAIAASVVEFGQSFKLLPKASARRDTDSRPAFVASLKRGKTAHVTRGSVGCGRQGWA</sequence>
<name>A0A7C8MB62_9PLEO</name>
<feature type="domain" description="PA" evidence="12">
    <location>
        <begin position="103"/>
        <end position="198"/>
    </location>
</feature>
<keyword evidence="15" id="KW-1185">Reference proteome</keyword>
<accession>A0A7C8MB62</accession>
<evidence type="ECO:0000259" key="13">
    <source>
        <dbReference type="Pfam" id="PF04389"/>
    </source>
</evidence>
<evidence type="ECO:0000256" key="7">
    <source>
        <dbReference type="ARBA" id="ARBA00022729"/>
    </source>
</evidence>
<evidence type="ECO:0000256" key="1">
    <source>
        <dbReference type="ARBA" id="ARBA00001947"/>
    </source>
</evidence>
<reference evidence="14 15" key="1">
    <citation type="submission" date="2020-01" db="EMBL/GenBank/DDBJ databases">
        <authorList>
            <consortium name="DOE Joint Genome Institute"/>
            <person name="Haridas S."/>
            <person name="Albert R."/>
            <person name="Binder M."/>
            <person name="Bloem J."/>
            <person name="Labutti K."/>
            <person name="Salamov A."/>
            <person name="Andreopoulos B."/>
            <person name="Baker S.E."/>
            <person name="Barry K."/>
            <person name="Bills G."/>
            <person name="Bluhm B.H."/>
            <person name="Cannon C."/>
            <person name="Castanera R."/>
            <person name="Culley D.E."/>
            <person name="Daum C."/>
            <person name="Ezra D."/>
            <person name="Gonzalez J.B."/>
            <person name="Henrissat B."/>
            <person name="Kuo A."/>
            <person name="Liang C."/>
            <person name="Lipzen A."/>
            <person name="Lutzoni F."/>
            <person name="Magnuson J."/>
            <person name="Mondo S."/>
            <person name="Nolan M."/>
            <person name="Ohm R."/>
            <person name="Pangilinan J."/>
            <person name="Park H.-J.H."/>
            <person name="Ramirez L."/>
            <person name="Alfaro M."/>
            <person name="Sun H."/>
            <person name="Tritt A."/>
            <person name="Yoshinaga Y."/>
            <person name="Zwiers L.-H.L."/>
            <person name="Turgeon B.G."/>
            <person name="Goodwin S.B."/>
            <person name="Spatafora J.W."/>
            <person name="Crous P.W."/>
            <person name="Grigoriev I.V."/>
        </authorList>
    </citation>
    <scope>NUCLEOTIDE SEQUENCE [LARGE SCALE GENOMIC DNA]</scope>
    <source>
        <strain evidence="14 15">CBS 611.86</strain>
    </source>
</reference>
<dbReference type="InterPro" id="IPR003137">
    <property type="entry name" value="PA_domain"/>
</dbReference>
<keyword evidence="8 11" id="KW-0378">Hydrolase</keyword>
<dbReference type="SUPFAM" id="SSF52025">
    <property type="entry name" value="PA domain"/>
    <property type="match status" value="1"/>
</dbReference>
<evidence type="ECO:0000256" key="4">
    <source>
        <dbReference type="ARBA" id="ARBA00022525"/>
    </source>
</evidence>
<dbReference type="Pfam" id="PF02225">
    <property type="entry name" value="PA"/>
    <property type="match status" value="1"/>
</dbReference>
<dbReference type="Pfam" id="PF04389">
    <property type="entry name" value="Peptidase_M28"/>
    <property type="match status" value="1"/>
</dbReference>
<dbReference type="GO" id="GO:0046872">
    <property type="term" value="F:metal ion binding"/>
    <property type="evidence" value="ECO:0007669"/>
    <property type="project" value="UniProtKB-KW"/>
</dbReference>
<comment type="subcellular location">
    <subcellularLocation>
        <location evidence="2">Secreted</location>
    </subcellularLocation>
</comment>
<dbReference type="SUPFAM" id="SSF53187">
    <property type="entry name" value="Zn-dependent exopeptidases"/>
    <property type="match status" value="1"/>
</dbReference>
<evidence type="ECO:0000256" key="10">
    <source>
        <dbReference type="ARBA" id="ARBA00023180"/>
    </source>
</evidence>